<dbReference type="SMART" id="SM00729">
    <property type="entry name" value="Elp3"/>
    <property type="match status" value="1"/>
</dbReference>
<dbReference type="STRING" id="2741.SAMN04489866_10249"/>
<dbReference type="InterPro" id="IPR007197">
    <property type="entry name" value="rSAM"/>
</dbReference>
<dbReference type="NCBIfam" id="TIGR04085">
    <property type="entry name" value="rSAM_more_4Fe4S"/>
    <property type="match status" value="1"/>
</dbReference>
<dbReference type="InterPro" id="IPR034391">
    <property type="entry name" value="AdoMet-like_SPASM_containing"/>
</dbReference>
<organism evidence="8 9">
    <name type="scientific">Peptococcus niger</name>
    <dbReference type="NCBI Taxonomy" id="2741"/>
    <lineage>
        <taxon>Bacteria</taxon>
        <taxon>Bacillati</taxon>
        <taxon>Bacillota</taxon>
        <taxon>Clostridia</taxon>
        <taxon>Eubacteriales</taxon>
        <taxon>Peptococcaceae</taxon>
        <taxon>Peptococcus</taxon>
    </lineage>
</organism>
<keyword evidence="5" id="KW-0408">Iron</keyword>
<dbReference type="PANTHER" id="PTHR11228">
    <property type="entry name" value="RADICAL SAM DOMAIN PROTEIN"/>
    <property type="match status" value="1"/>
</dbReference>
<dbReference type="SUPFAM" id="SSF102114">
    <property type="entry name" value="Radical SAM enzymes"/>
    <property type="match status" value="1"/>
</dbReference>
<dbReference type="OrthoDB" id="7021155at2"/>
<dbReference type="SFLD" id="SFLDG01067">
    <property type="entry name" value="SPASM/twitch_domain_containing"/>
    <property type="match status" value="1"/>
</dbReference>
<proteinExistence type="predicted"/>
<evidence type="ECO:0000313" key="9">
    <source>
        <dbReference type="Proteomes" id="UP000198995"/>
    </source>
</evidence>
<dbReference type="InterPro" id="IPR023885">
    <property type="entry name" value="4Fe4S-binding_SPASM_dom"/>
</dbReference>
<dbReference type="AlphaFoldDB" id="A0A1G6T646"/>
<evidence type="ECO:0000259" key="7">
    <source>
        <dbReference type="PROSITE" id="PS51918"/>
    </source>
</evidence>
<dbReference type="GO" id="GO:0046872">
    <property type="term" value="F:metal ion binding"/>
    <property type="evidence" value="ECO:0007669"/>
    <property type="project" value="UniProtKB-KW"/>
</dbReference>
<dbReference type="GO" id="GO:0051539">
    <property type="term" value="F:4 iron, 4 sulfur cluster binding"/>
    <property type="evidence" value="ECO:0007669"/>
    <property type="project" value="UniProtKB-KW"/>
</dbReference>
<dbReference type="EMBL" id="FNAF01000002">
    <property type="protein sequence ID" value="SDD23835.1"/>
    <property type="molecule type" value="Genomic_DNA"/>
</dbReference>
<dbReference type="Pfam" id="PF04055">
    <property type="entry name" value="Radical_SAM"/>
    <property type="match status" value="1"/>
</dbReference>
<dbReference type="Pfam" id="PF13186">
    <property type="entry name" value="SPASM"/>
    <property type="match status" value="1"/>
</dbReference>
<dbReference type="NCBIfam" id="TIGR04055">
    <property type="entry name" value="rSAM_NirJ2"/>
    <property type="match status" value="1"/>
</dbReference>
<keyword evidence="3" id="KW-0949">S-adenosyl-L-methionine</keyword>
<evidence type="ECO:0000256" key="4">
    <source>
        <dbReference type="ARBA" id="ARBA00022723"/>
    </source>
</evidence>
<dbReference type="PROSITE" id="PS51918">
    <property type="entry name" value="RADICAL_SAM"/>
    <property type="match status" value="1"/>
</dbReference>
<dbReference type="RefSeq" id="WP_091791079.1">
    <property type="nucleotide sequence ID" value="NZ_FNAF01000002.1"/>
</dbReference>
<accession>A0A1G6T646</accession>
<evidence type="ECO:0000256" key="1">
    <source>
        <dbReference type="ARBA" id="ARBA00001966"/>
    </source>
</evidence>
<keyword evidence="4" id="KW-0479">Metal-binding</keyword>
<name>A0A1G6T646_PEPNI</name>
<comment type="cofactor">
    <cofactor evidence="1">
        <name>[4Fe-4S] cluster</name>
        <dbReference type="ChEBI" id="CHEBI:49883"/>
    </cofactor>
</comment>
<dbReference type="InterPro" id="IPR017200">
    <property type="entry name" value="PqqE-like"/>
</dbReference>
<dbReference type="InterPro" id="IPR027633">
    <property type="entry name" value="rSAM_NirJ2"/>
</dbReference>
<keyword evidence="6" id="KW-0411">Iron-sulfur</keyword>
<feature type="domain" description="Radical SAM core" evidence="7">
    <location>
        <begin position="1"/>
        <end position="212"/>
    </location>
</feature>
<keyword evidence="2" id="KW-0004">4Fe-4S</keyword>
<dbReference type="InterPro" id="IPR013785">
    <property type="entry name" value="Aldolase_TIM"/>
</dbReference>
<dbReference type="SFLD" id="SFLDG01387">
    <property type="entry name" value="BtrN-like_SPASM_domain_contain"/>
    <property type="match status" value="1"/>
</dbReference>
<dbReference type="Gene3D" id="3.20.20.70">
    <property type="entry name" value="Aldolase class I"/>
    <property type="match status" value="1"/>
</dbReference>
<evidence type="ECO:0000256" key="5">
    <source>
        <dbReference type="ARBA" id="ARBA00023004"/>
    </source>
</evidence>
<dbReference type="SFLD" id="SFLDG01386">
    <property type="entry name" value="main_SPASM_domain-containing"/>
    <property type="match status" value="1"/>
</dbReference>
<evidence type="ECO:0000256" key="2">
    <source>
        <dbReference type="ARBA" id="ARBA00022485"/>
    </source>
</evidence>
<dbReference type="PIRSF" id="PIRSF037420">
    <property type="entry name" value="PQQ_syn_pqqE"/>
    <property type="match status" value="1"/>
</dbReference>
<evidence type="ECO:0000313" key="8">
    <source>
        <dbReference type="EMBL" id="SDD23835.1"/>
    </source>
</evidence>
<dbReference type="SFLD" id="SFLDS00029">
    <property type="entry name" value="Radical_SAM"/>
    <property type="match status" value="1"/>
</dbReference>
<dbReference type="InterPro" id="IPR050377">
    <property type="entry name" value="Radical_SAM_PqqE_MftC-like"/>
</dbReference>
<dbReference type="InterPro" id="IPR058240">
    <property type="entry name" value="rSAM_sf"/>
</dbReference>
<dbReference type="Proteomes" id="UP000198995">
    <property type="component" value="Unassembled WGS sequence"/>
</dbReference>
<dbReference type="PANTHER" id="PTHR11228:SF34">
    <property type="entry name" value="TUNGSTEN-CONTAINING ALDEHYDE FERREDOXIN OXIDOREDUCTASE COFACTOR MODIFYING PROTEIN"/>
    <property type="match status" value="1"/>
</dbReference>
<reference evidence="8 9" key="1">
    <citation type="submission" date="2016-10" db="EMBL/GenBank/DDBJ databases">
        <authorList>
            <person name="de Groot N.N."/>
        </authorList>
    </citation>
    <scope>NUCLEOTIDE SEQUENCE [LARGE SCALE GENOMIC DNA]</scope>
    <source>
        <strain evidence="8 9">DSM 20475</strain>
    </source>
</reference>
<dbReference type="InterPro" id="IPR006638">
    <property type="entry name" value="Elp3/MiaA/NifB-like_rSAM"/>
</dbReference>
<protein>
    <submittedName>
        <fullName evidence="8">Putative heme d1 biosynthesis radical SAM protein NirJ2</fullName>
    </submittedName>
</protein>
<dbReference type="CDD" id="cd01335">
    <property type="entry name" value="Radical_SAM"/>
    <property type="match status" value="1"/>
</dbReference>
<dbReference type="GO" id="GO:0003824">
    <property type="term" value="F:catalytic activity"/>
    <property type="evidence" value="ECO:0007669"/>
    <property type="project" value="InterPro"/>
</dbReference>
<evidence type="ECO:0000256" key="6">
    <source>
        <dbReference type="ARBA" id="ARBA00023014"/>
    </source>
</evidence>
<dbReference type="CDD" id="cd21123">
    <property type="entry name" value="SPASM_MftC-like"/>
    <property type="match status" value="1"/>
</dbReference>
<evidence type="ECO:0000256" key="3">
    <source>
        <dbReference type="ARBA" id="ARBA00022691"/>
    </source>
</evidence>
<sequence>MKIMSWNTTNDCNLFCAHCYRESGQKDTGELTTAQGKALIDGVVRAGFHIMIFSGGEPMTRPDIYELIAYAKAQGLRPVLGSNGTLITEEAAERLKEAGLMAAGISLDSLDAAKHDKLRAKEGAHAAAIRGMENCKKVGLPFQIHTTVMDWNENEVCDITDFAVEIGARGHHIFFLVPTGRGEDIVDMALDREAYEAVLTRIMNKAKEVAIEVKPTCAPQFIRVADQVGHRQRFRKGCLAGTTYCIVSPKGDVQPCAYMKMAIGNVKEKPFDEIWAESPVFQTLRSEAYSGQCGQCAYGATCGGCRARAAYYHKGDFMSADPLCILNRE</sequence>
<keyword evidence="9" id="KW-1185">Reference proteome</keyword>
<gene>
    <name evidence="8" type="ORF">SAMN04489866_10249</name>
</gene>